<feature type="compositionally biased region" description="Basic and acidic residues" evidence="2">
    <location>
        <begin position="263"/>
        <end position="286"/>
    </location>
</feature>
<evidence type="ECO:0000313" key="4">
    <source>
        <dbReference type="EMBL" id="GER42125.1"/>
    </source>
</evidence>
<feature type="region of interest" description="Disordered" evidence="2">
    <location>
        <begin position="703"/>
        <end position="745"/>
    </location>
</feature>
<feature type="transmembrane region" description="Helical" evidence="3">
    <location>
        <begin position="396"/>
        <end position="417"/>
    </location>
</feature>
<accession>A0A5A7QA34</accession>
<comment type="caution">
    <text evidence="4">The sequence shown here is derived from an EMBL/GenBank/DDBJ whole genome shotgun (WGS) entry which is preliminary data.</text>
</comment>
<name>A0A5A7QA34_STRAF</name>
<dbReference type="EMBL" id="BKCP01006294">
    <property type="protein sequence ID" value="GER42125.1"/>
    <property type="molecule type" value="Genomic_DNA"/>
</dbReference>
<keyword evidence="3" id="KW-0812">Transmembrane</keyword>
<reference evidence="5" key="1">
    <citation type="journal article" date="2019" name="Curr. Biol.">
        <title>Genome Sequence of Striga asiatica Provides Insight into the Evolution of Plant Parasitism.</title>
        <authorList>
            <person name="Yoshida S."/>
            <person name="Kim S."/>
            <person name="Wafula E.K."/>
            <person name="Tanskanen J."/>
            <person name="Kim Y.M."/>
            <person name="Honaas L."/>
            <person name="Yang Z."/>
            <person name="Spallek T."/>
            <person name="Conn C.E."/>
            <person name="Ichihashi Y."/>
            <person name="Cheong K."/>
            <person name="Cui S."/>
            <person name="Der J.P."/>
            <person name="Gundlach H."/>
            <person name="Jiao Y."/>
            <person name="Hori C."/>
            <person name="Ishida J.K."/>
            <person name="Kasahara H."/>
            <person name="Kiba T."/>
            <person name="Kim M.S."/>
            <person name="Koo N."/>
            <person name="Laohavisit A."/>
            <person name="Lee Y.H."/>
            <person name="Lumba S."/>
            <person name="McCourt P."/>
            <person name="Mortimer J.C."/>
            <person name="Mutuku J.M."/>
            <person name="Nomura T."/>
            <person name="Sasaki-Sekimoto Y."/>
            <person name="Seto Y."/>
            <person name="Wang Y."/>
            <person name="Wakatake T."/>
            <person name="Sakakibara H."/>
            <person name="Demura T."/>
            <person name="Yamaguchi S."/>
            <person name="Yoneyama K."/>
            <person name="Manabe R.I."/>
            <person name="Nelson D.C."/>
            <person name="Schulman A.H."/>
            <person name="Timko M.P."/>
            <person name="dePamphilis C.W."/>
            <person name="Choi D."/>
            <person name="Shirasu K."/>
        </authorList>
    </citation>
    <scope>NUCLEOTIDE SEQUENCE [LARGE SCALE GENOMIC DNA]</scope>
    <source>
        <strain evidence="5">cv. UVA1</strain>
    </source>
</reference>
<dbReference type="AlphaFoldDB" id="A0A5A7QA34"/>
<evidence type="ECO:0000313" key="5">
    <source>
        <dbReference type="Proteomes" id="UP000325081"/>
    </source>
</evidence>
<gene>
    <name evidence="4" type="ORF">STAS_18887</name>
</gene>
<evidence type="ECO:0000256" key="1">
    <source>
        <dbReference type="SAM" id="Coils"/>
    </source>
</evidence>
<keyword evidence="5" id="KW-1185">Reference proteome</keyword>
<feature type="coiled-coil region" evidence="1">
    <location>
        <begin position="512"/>
        <end position="556"/>
    </location>
</feature>
<keyword evidence="3" id="KW-1133">Transmembrane helix</keyword>
<sequence length="781" mass="87648">MVARTNRSPSPLPSRPTNQNPRNSEMYSATRKSFNGNNILKPYALTNPRRFDPVTPASSPSDFSRRRSVSRDCEEKENNEKDQNQRTPKLHPSSAKGSKNFMAPTISAASKFTPSPRKKPLVERNDPLRTSISLSDGKAMFFSNASEDLEPKPDMNSANSGKKEPFQEALQAPKPFKKVTFPDVPLESLSDSVITDFDCSKMESFSKENNISCSPISTPIAPLDADPSMPSYDPKTNFLAPRPQFLYYRPNPRVEIFLNNEKEMGDSRNSEKDNFMSDNLSEKSVPDSEGTEAYERDMVIGLEFSEVNDFVHDSRDSEKEKLEVTIASSELVDLKLPKVVNGDIRAPEDTEKENMEAIASEDMFEGVDVEDDDFLNEKSNFVEKSNKKKPWKVSRLVCFSVVAMMMLLMAACVSLSVTQQSPSFGKFGFTKDLGFEAATNVKVIFDELARRVNQLSVYSIDFISKVTDELGKEETQLGPLKYMNLSSDLQMDSWDDFAHFSSKNEVSENFTENDDDELYEEMDAEIENFEEEIEAYKENNDSVENLEEELDTRENEMPGVIVHYVPADHLASIISQVQENQAEAKIEVFPPETMEIEKSNVDSINHGPDDNTALLDQDSSSDVNSLTEGAQSSFASENEFLTHYYTIAVSTLLAALLAFAAAYFSYYRRKTPSLCSANLIQANNNSMKQLGKEDDDVISKSSCPSAMSSFQKNVSSYNNGKKTRKNHSKREPLASSSSEFTTGSPSYGSFTTFEKIPVKNANGEEEIITPVRRSNRIRNYH</sequence>
<dbReference type="PANTHER" id="PTHR34775:SF4">
    <property type="entry name" value="TRANSMEMBRANE PROTEIN"/>
    <property type="match status" value="1"/>
</dbReference>
<feature type="compositionally biased region" description="Polar residues" evidence="2">
    <location>
        <begin position="1"/>
        <end position="38"/>
    </location>
</feature>
<dbReference type="OrthoDB" id="676522at2759"/>
<feature type="compositionally biased region" description="Basic and acidic residues" evidence="2">
    <location>
        <begin position="63"/>
        <end position="84"/>
    </location>
</feature>
<feature type="region of interest" description="Disordered" evidence="2">
    <location>
        <begin position="263"/>
        <end position="291"/>
    </location>
</feature>
<feature type="compositionally biased region" description="Polar residues" evidence="2">
    <location>
        <begin position="617"/>
        <end position="626"/>
    </location>
</feature>
<feature type="region of interest" description="Disordered" evidence="2">
    <location>
        <begin position="1"/>
        <end position="174"/>
    </location>
</feature>
<organism evidence="4 5">
    <name type="scientific">Striga asiatica</name>
    <name type="common">Asiatic witchweed</name>
    <name type="synonym">Buchnera asiatica</name>
    <dbReference type="NCBI Taxonomy" id="4170"/>
    <lineage>
        <taxon>Eukaryota</taxon>
        <taxon>Viridiplantae</taxon>
        <taxon>Streptophyta</taxon>
        <taxon>Embryophyta</taxon>
        <taxon>Tracheophyta</taxon>
        <taxon>Spermatophyta</taxon>
        <taxon>Magnoliopsida</taxon>
        <taxon>eudicotyledons</taxon>
        <taxon>Gunneridae</taxon>
        <taxon>Pentapetalae</taxon>
        <taxon>asterids</taxon>
        <taxon>lamiids</taxon>
        <taxon>Lamiales</taxon>
        <taxon>Orobanchaceae</taxon>
        <taxon>Buchnereae</taxon>
        <taxon>Striga</taxon>
    </lineage>
</organism>
<dbReference type="Proteomes" id="UP000325081">
    <property type="component" value="Unassembled WGS sequence"/>
</dbReference>
<feature type="transmembrane region" description="Helical" evidence="3">
    <location>
        <begin position="644"/>
        <end position="664"/>
    </location>
</feature>
<evidence type="ECO:0000256" key="3">
    <source>
        <dbReference type="SAM" id="Phobius"/>
    </source>
</evidence>
<keyword evidence="3" id="KW-0472">Membrane</keyword>
<protein>
    <submittedName>
        <fullName evidence="4">Uncharacterized protein</fullName>
    </submittedName>
</protein>
<proteinExistence type="predicted"/>
<evidence type="ECO:0000256" key="2">
    <source>
        <dbReference type="SAM" id="MobiDB-lite"/>
    </source>
</evidence>
<keyword evidence="1" id="KW-0175">Coiled coil</keyword>
<feature type="compositionally biased region" description="Low complexity" evidence="2">
    <location>
        <begin position="735"/>
        <end position="745"/>
    </location>
</feature>
<feature type="region of interest" description="Disordered" evidence="2">
    <location>
        <begin position="601"/>
        <end position="626"/>
    </location>
</feature>
<feature type="compositionally biased region" description="Polar residues" evidence="2">
    <location>
        <begin position="703"/>
        <end position="720"/>
    </location>
</feature>
<dbReference type="PANTHER" id="PTHR34775">
    <property type="entry name" value="TRANSMEMBRANE PROTEIN"/>
    <property type="match status" value="1"/>
</dbReference>